<accession>A0A7T4C3A4</accession>
<dbReference type="EMBL" id="CP065937">
    <property type="protein sequence ID" value="QQA60861.1"/>
    <property type="molecule type" value="Genomic_DNA"/>
</dbReference>
<keyword evidence="1" id="KW-0175">Coiled coil</keyword>
<name>A0A7T4C3A4_AERCA</name>
<proteinExistence type="predicted"/>
<gene>
    <name evidence="2" type="ORF">JC965_24150</name>
    <name evidence="3" type="ORF">JC965_24320</name>
</gene>
<dbReference type="AlphaFoldDB" id="A0A7T4C3A4"/>
<evidence type="ECO:0000313" key="2">
    <source>
        <dbReference type="EMBL" id="QQA60861.1"/>
    </source>
</evidence>
<organism evidence="3">
    <name type="scientific">Aeromonas caviae</name>
    <name type="common">Aeromonas punctata</name>
    <dbReference type="NCBI Taxonomy" id="648"/>
    <lineage>
        <taxon>Bacteria</taxon>
        <taxon>Pseudomonadati</taxon>
        <taxon>Pseudomonadota</taxon>
        <taxon>Gammaproteobacteria</taxon>
        <taxon>Aeromonadales</taxon>
        <taxon>Aeromonadaceae</taxon>
        <taxon>Aeromonas</taxon>
    </lineage>
</organism>
<reference evidence="3" key="1">
    <citation type="submission" date="2020-12" db="EMBL/GenBank/DDBJ databases">
        <title>GES Beta-lactamases isolated from hospital effluents in Brazil.</title>
        <authorList>
            <person name="Conte D."/>
            <person name="Mesa D."/>
            <person name="Palmeiro J.K."/>
            <person name="Dalla-Costa L.M."/>
        </authorList>
    </citation>
    <scope>NUCLEOTIDE SEQUENCE [LARGE SCALE GENOMIC DNA]</scope>
    <source>
        <strain evidence="3">Aero21</strain>
    </source>
</reference>
<evidence type="ECO:0000256" key="1">
    <source>
        <dbReference type="SAM" id="Coils"/>
    </source>
</evidence>
<dbReference type="EMBL" id="CP065937">
    <property type="protein sequence ID" value="QQA60887.1"/>
    <property type="molecule type" value="Genomic_DNA"/>
</dbReference>
<evidence type="ECO:0000313" key="3">
    <source>
        <dbReference type="EMBL" id="QQA60887.1"/>
    </source>
</evidence>
<protein>
    <submittedName>
        <fullName evidence="3">Uncharacterized protein</fullName>
    </submittedName>
</protein>
<sequence length="167" mass="19696">MIDEILKRYAKEIAKEEKQRLKEQKRAERQRKQLERLCKPAPGVEDIFRYRNAWARNVGQSNRRLMERAERDHAIAKLGPINHLAALVVAMEWHPHHAYILIVATDPGVTCEELTDFYNLSHSNHRMVFRRLNTVLKQLGWRFASYPRGVPNEPWGWELEKIPGDHP</sequence>
<feature type="coiled-coil region" evidence="1">
    <location>
        <begin position="6"/>
        <end position="37"/>
    </location>
</feature>